<dbReference type="Gene3D" id="1.10.10.60">
    <property type="entry name" value="Homeodomain-like"/>
    <property type="match status" value="1"/>
</dbReference>
<comment type="similarity">
    <text evidence="1">Belongs to the site-specific recombinase resolvase family.</text>
</comment>
<dbReference type="GO" id="GO:0003677">
    <property type="term" value="F:DNA binding"/>
    <property type="evidence" value="ECO:0007669"/>
    <property type="project" value="InterPro"/>
</dbReference>
<dbReference type="PROSITE" id="PS51736">
    <property type="entry name" value="RECOMBINASES_3"/>
    <property type="match status" value="1"/>
</dbReference>
<evidence type="ECO:0000259" key="2">
    <source>
        <dbReference type="PROSITE" id="PS51736"/>
    </source>
</evidence>
<proteinExistence type="inferred from homology"/>
<evidence type="ECO:0000256" key="1">
    <source>
        <dbReference type="ARBA" id="ARBA00009913"/>
    </source>
</evidence>
<sequence length="292" mass="33648">MDEFLIKILENHKSDRHTREIYKFEDIEITVLQNGDKIVVWGFNYKSQRFLNLGSKKYSKLIAGFKEISKDLYSKDGKYYITLDTSIKNIKSNKVLGYARVSSRNQLDGNSLEQQLGLITTRYPNSTVYEESKSSIKERKVFNKVIEALNKGDTLVVTTLDRFCRTVKEGLEIIDILIDKGVRIHILNMGLIEDTPMGRLIVTNLLAFAEFERAMIVERTQTGKAIAKTKEGWKEGRPKLYTKEQLDNALSMLTVNGGNRSYKEVERLLGISKSTLIRENNKRKVKKVNNYY</sequence>
<gene>
    <name evidence="3" type="primary">hin_2</name>
    <name evidence="3" type="ORF">ERS852470_02191</name>
</gene>
<accession>A0A174EQ19</accession>
<dbReference type="Gene3D" id="3.40.50.1390">
    <property type="entry name" value="Resolvase, N-terminal catalytic domain"/>
    <property type="match status" value="1"/>
</dbReference>
<protein>
    <submittedName>
        <fullName evidence="3">DNA-invertase Hin</fullName>
    </submittedName>
</protein>
<dbReference type="Proteomes" id="UP000095558">
    <property type="component" value="Unassembled WGS sequence"/>
</dbReference>
<evidence type="ECO:0000313" key="3">
    <source>
        <dbReference type="EMBL" id="CUO38768.1"/>
    </source>
</evidence>
<dbReference type="SMART" id="SM00857">
    <property type="entry name" value="Resolvase"/>
    <property type="match status" value="1"/>
</dbReference>
<dbReference type="PANTHER" id="PTHR30461:SF26">
    <property type="entry name" value="RESOLVASE HOMOLOG YNEB"/>
    <property type="match status" value="1"/>
</dbReference>
<dbReference type="AlphaFoldDB" id="A0A174EQ19"/>
<dbReference type="CDD" id="cd03768">
    <property type="entry name" value="SR_ResInv"/>
    <property type="match status" value="1"/>
</dbReference>
<dbReference type="InterPro" id="IPR006119">
    <property type="entry name" value="Resolv_N"/>
</dbReference>
<dbReference type="PANTHER" id="PTHR30461">
    <property type="entry name" value="DNA-INVERTASE FROM LAMBDOID PROPHAGE"/>
    <property type="match status" value="1"/>
</dbReference>
<evidence type="ECO:0000313" key="4">
    <source>
        <dbReference type="Proteomes" id="UP000095558"/>
    </source>
</evidence>
<organism evidence="3 4">
    <name type="scientific">Clostridium disporicum</name>
    <dbReference type="NCBI Taxonomy" id="84024"/>
    <lineage>
        <taxon>Bacteria</taxon>
        <taxon>Bacillati</taxon>
        <taxon>Bacillota</taxon>
        <taxon>Clostridia</taxon>
        <taxon>Eubacteriales</taxon>
        <taxon>Clostridiaceae</taxon>
        <taxon>Clostridium</taxon>
    </lineage>
</organism>
<feature type="domain" description="Resolvase/invertase-type recombinase catalytic" evidence="2">
    <location>
        <begin position="94"/>
        <end position="231"/>
    </location>
</feature>
<dbReference type="InterPro" id="IPR050639">
    <property type="entry name" value="SSR_resolvase"/>
</dbReference>
<dbReference type="InterPro" id="IPR036162">
    <property type="entry name" value="Resolvase-like_N_sf"/>
</dbReference>
<dbReference type="RefSeq" id="WP_082425264.1">
    <property type="nucleotide sequence ID" value="NZ_CYZV01000023.1"/>
</dbReference>
<dbReference type="SUPFAM" id="SSF53041">
    <property type="entry name" value="Resolvase-like"/>
    <property type="match status" value="1"/>
</dbReference>
<dbReference type="GO" id="GO:0000150">
    <property type="term" value="F:DNA strand exchange activity"/>
    <property type="evidence" value="ECO:0007669"/>
    <property type="project" value="InterPro"/>
</dbReference>
<name>A0A174EQ19_9CLOT</name>
<reference evidence="3 4" key="1">
    <citation type="submission" date="2015-09" db="EMBL/GenBank/DDBJ databases">
        <authorList>
            <consortium name="Pathogen Informatics"/>
        </authorList>
    </citation>
    <scope>NUCLEOTIDE SEQUENCE [LARGE SCALE GENOMIC DNA]</scope>
    <source>
        <strain evidence="3 4">2789STDY5834855</strain>
    </source>
</reference>
<dbReference type="EMBL" id="CYZV01000023">
    <property type="protein sequence ID" value="CUO38768.1"/>
    <property type="molecule type" value="Genomic_DNA"/>
</dbReference>
<dbReference type="Pfam" id="PF00239">
    <property type="entry name" value="Resolvase"/>
    <property type="match status" value="1"/>
</dbReference>
<dbReference type="OrthoDB" id="9797501at2"/>